<accession>A0A1I7UHQ4</accession>
<protein>
    <submittedName>
        <fullName evidence="2">Uncharacterized protein</fullName>
    </submittedName>
</protein>
<proteinExistence type="predicted"/>
<evidence type="ECO:0000313" key="2">
    <source>
        <dbReference type="WBParaSite" id="Csp11.Scaffold629.g9447.t1"/>
    </source>
</evidence>
<dbReference type="eggNOG" id="ENOG502T9Z4">
    <property type="taxonomic scope" value="Eukaryota"/>
</dbReference>
<dbReference type="AlphaFoldDB" id="A0A1I7UHQ4"/>
<dbReference type="Proteomes" id="UP000095282">
    <property type="component" value="Unplaced"/>
</dbReference>
<sequence>MRWIGLGASKVRSLCTGPPEKDFSRIVTLYKFWEKYLFRQDLLAQDQPAIDISRSDRRHDYYLRIGVRKGCPRVVLFPPDGKIAEAKEYLKGMARNGLVRGIRLQDEKKEFLEECESLFSEVLRAIREEDFSKLSEFTLGGHQTLQFHRSAAHKLSKIQKESLNITQNDLFGDNGYIIKFPYFRNEMSSYIHSIDFTNIDALGNSHPASGENQENKVFFKYKVVMGGIYKYDVLLKEIRKGSEMWNAKIRTPKDYVFKWPRYVIVELDICQEAISQYPIKLEKNRFLYDFHVYSF</sequence>
<evidence type="ECO:0000313" key="1">
    <source>
        <dbReference type="Proteomes" id="UP000095282"/>
    </source>
</evidence>
<keyword evidence="1" id="KW-1185">Reference proteome</keyword>
<name>A0A1I7UHQ4_9PELO</name>
<dbReference type="WBParaSite" id="Csp11.Scaffold629.g9447.t1">
    <property type="protein sequence ID" value="Csp11.Scaffold629.g9447.t1"/>
    <property type="gene ID" value="Csp11.Scaffold629.g9447"/>
</dbReference>
<organism evidence="1 2">
    <name type="scientific">Caenorhabditis tropicalis</name>
    <dbReference type="NCBI Taxonomy" id="1561998"/>
    <lineage>
        <taxon>Eukaryota</taxon>
        <taxon>Metazoa</taxon>
        <taxon>Ecdysozoa</taxon>
        <taxon>Nematoda</taxon>
        <taxon>Chromadorea</taxon>
        <taxon>Rhabditida</taxon>
        <taxon>Rhabditina</taxon>
        <taxon>Rhabditomorpha</taxon>
        <taxon>Rhabditoidea</taxon>
        <taxon>Rhabditidae</taxon>
        <taxon>Peloderinae</taxon>
        <taxon>Caenorhabditis</taxon>
    </lineage>
</organism>
<reference evidence="2" key="1">
    <citation type="submission" date="2016-11" db="UniProtKB">
        <authorList>
            <consortium name="WormBaseParasite"/>
        </authorList>
    </citation>
    <scope>IDENTIFICATION</scope>
</reference>